<dbReference type="Gene3D" id="3.30.310.110">
    <property type="entry name" value="XisI-like"/>
    <property type="match status" value="1"/>
</dbReference>
<keyword evidence="1" id="KW-0812">Transmembrane</keyword>
<evidence type="ECO:0000256" key="1">
    <source>
        <dbReference type="SAM" id="Phobius"/>
    </source>
</evidence>
<protein>
    <recommendedName>
        <fullName evidence="2">Cyanobacterial TRADD-N associated 2 transmembrane domain-containing protein</fullName>
    </recommendedName>
</protein>
<dbReference type="AlphaFoldDB" id="A0A433V6Y3"/>
<keyword evidence="1" id="KW-0472">Membrane</keyword>
<dbReference type="RefSeq" id="WP_127084674.1">
    <property type="nucleotide sequence ID" value="NZ_RSCL01000018.1"/>
</dbReference>
<dbReference type="Pfam" id="PF08869">
    <property type="entry name" value="XisI"/>
    <property type="match status" value="1"/>
</dbReference>
<keyword evidence="1" id="KW-1133">Transmembrane helix</keyword>
<dbReference type="InterPro" id="IPR048567">
    <property type="entry name" value="CyanoTRADDas_TM"/>
</dbReference>
<evidence type="ECO:0000259" key="2">
    <source>
        <dbReference type="Pfam" id="PF20712"/>
    </source>
</evidence>
<proteinExistence type="predicted"/>
<dbReference type="InterPro" id="IPR035943">
    <property type="entry name" value="XisI-like_sf"/>
</dbReference>
<dbReference type="Proteomes" id="UP000271624">
    <property type="component" value="Unassembled WGS sequence"/>
</dbReference>
<dbReference type="SUPFAM" id="SSF143847">
    <property type="entry name" value="XisI-like"/>
    <property type="match status" value="1"/>
</dbReference>
<dbReference type="InterPro" id="IPR014968">
    <property type="entry name" value="XisI"/>
</dbReference>
<feature type="transmembrane region" description="Helical" evidence="1">
    <location>
        <begin position="167"/>
        <end position="188"/>
    </location>
</feature>
<feature type="transmembrane region" description="Helical" evidence="1">
    <location>
        <begin position="271"/>
        <end position="294"/>
    </location>
</feature>
<dbReference type="Pfam" id="PF20712">
    <property type="entry name" value="CyanoTRADDas_TM"/>
    <property type="match status" value="1"/>
</dbReference>
<dbReference type="OrthoDB" id="505702at2"/>
<feature type="transmembrane region" description="Helical" evidence="1">
    <location>
        <begin position="135"/>
        <end position="155"/>
    </location>
</feature>
<name>A0A433V6Y3_9CYAN</name>
<accession>A0A433V6Y3</accession>
<feature type="transmembrane region" description="Helical" evidence="1">
    <location>
        <begin position="241"/>
        <end position="265"/>
    </location>
</feature>
<keyword evidence="4" id="KW-1185">Reference proteome</keyword>
<reference evidence="3" key="2">
    <citation type="journal article" date="2019" name="Genome Biol. Evol.">
        <title>Day and night: Metabolic profiles and evolutionary relationships of six axenic non-marine cyanobacteria.</title>
        <authorList>
            <person name="Will S.E."/>
            <person name="Henke P."/>
            <person name="Boedeker C."/>
            <person name="Huang S."/>
            <person name="Brinkmann H."/>
            <person name="Rohde M."/>
            <person name="Jarek M."/>
            <person name="Friedl T."/>
            <person name="Seufert S."/>
            <person name="Schumacher M."/>
            <person name="Overmann J."/>
            <person name="Neumann-Schaal M."/>
            <person name="Petersen J."/>
        </authorList>
    </citation>
    <scope>NUCLEOTIDE SEQUENCE [LARGE SCALE GENOMIC DNA]</scope>
    <source>
        <strain evidence="3">PCC 7102</strain>
    </source>
</reference>
<comment type="caution">
    <text evidence="3">The sequence shown here is derived from an EMBL/GenBank/DDBJ whole genome shotgun (WGS) entry which is preliminary data.</text>
</comment>
<sequence>MNVSDSTDIIIEHREIVKNVILHYASSIPKGKTIDVETKFDDSNNQYALVKTGWKRGREINAIIILVVLRGKGVEIRVDKTKKKIAKDLIRQGINEDYIVLPRRFLRSIELNPSTSISGAPLNGYYISASKSGRISIYIIFFLFLLIVGVVLAFLLRYNYILDKFSFFGASIVLALGTILSLIIWTILDNLPNQLTYITESNYQAAANLTSQSQDKVKPAWDISTATLSAYFNRNLQQIDWIFRLSVITMLCGFGLVAFTIALVYQKPSLTLILVGSITGTLTQIISLISLFIYRSSIVQANRHIEALMTTNYIGTALQILDGTNTQDSDKLTEIKIEIAKLLLANAQEIQKYHENQPRRRRRRRLRE</sequence>
<evidence type="ECO:0000313" key="4">
    <source>
        <dbReference type="Proteomes" id="UP000271624"/>
    </source>
</evidence>
<feature type="domain" description="Cyanobacterial TRADD-N associated 2 transmembrane" evidence="2">
    <location>
        <begin position="234"/>
        <end position="300"/>
    </location>
</feature>
<organism evidence="3 4">
    <name type="scientific">Dulcicalothrix desertica PCC 7102</name>
    <dbReference type="NCBI Taxonomy" id="232991"/>
    <lineage>
        <taxon>Bacteria</taxon>
        <taxon>Bacillati</taxon>
        <taxon>Cyanobacteriota</taxon>
        <taxon>Cyanophyceae</taxon>
        <taxon>Nostocales</taxon>
        <taxon>Calotrichaceae</taxon>
        <taxon>Dulcicalothrix</taxon>
    </lineage>
</organism>
<evidence type="ECO:0000313" key="3">
    <source>
        <dbReference type="EMBL" id="RUT01872.1"/>
    </source>
</evidence>
<reference evidence="3" key="1">
    <citation type="submission" date="2018-12" db="EMBL/GenBank/DDBJ databases">
        <authorList>
            <person name="Will S."/>
            <person name="Neumann-Schaal M."/>
            <person name="Henke P."/>
        </authorList>
    </citation>
    <scope>NUCLEOTIDE SEQUENCE</scope>
    <source>
        <strain evidence="3">PCC 7102</strain>
    </source>
</reference>
<gene>
    <name evidence="3" type="ORF">DSM106972_064950</name>
</gene>
<dbReference type="EMBL" id="RSCL01000018">
    <property type="protein sequence ID" value="RUT01872.1"/>
    <property type="molecule type" value="Genomic_DNA"/>
</dbReference>